<organism evidence="3 4">
    <name type="scientific">Mucor circinelloides f. lusitanicus</name>
    <name type="common">Mucor racemosus var. lusitanicus</name>
    <dbReference type="NCBI Taxonomy" id="29924"/>
    <lineage>
        <taxon>Eukaryota</taxon>
        <taxon>Fungi</taxon>
        <taxon>Fungi incertae sedis</taxon>
        <taxon>Mucoromycota</taxon>
        <taxon>Mucoromycotina</taxon>
        <taxon>Mucoromycetes</taxon>
        <taxon>Mucorales</taxon>
        <taxon>Mucorineae</taxon>
        <taxon>Mucoraceae</taxon>
        <taxon>Mucor</taxon>
    </lineage>
</organism>
<feature type="compositionally biased region" description="Polar residues" evidence="1">
    <location>
        <begin position="388"/>
        <end position="402"/>
    </location>
</feature>
<sequence>MDQKQPQATSPALDSTLEVQEPASKRARLSTPESSHSSSELNNTTTNTTSTTTEHITSPTTATANDLTSSLAFGHVDLSSTSNTSEQQQQQDLDAINQLQQLSEAHSQLAQVAAAAGLSGDNNFQFLTNLENSIAASVMAAAAATNTTTGSSAAASGANSPDTTASATTTTTATNTGAATPNLQSISPNIASQEVSDQQKQQQQQQQLNNLNELPTEILKRELMNQKVRADNRERKKRWRQQNEERNKDNDLRCRVNKRAHKLFGKEDSEHKRKWIDEEFLKRQQKRKDKERRKGLVDDSLGGHHHNHHHHSADGQLNAAAAAANGALDLAALAQHLQPQPSLSTMTDANYLTLLCNNLGIPAAARSIIGTHNAAAAAAAAAAATTAQQTDESQQQTLSNAGNLHDTDIIKQETSTAGNLGQQEEDDKSLQSFPFQLLELLQQLQQYQPQQTPHTHTEPTPTTTTAPTTTSATHTTTPTTTTTTTTATIADPHHGLTADATSSESTDFQLQQQFNAAMSDRPEDKLAALLASTLQAAATAASQGMRDEHDASQPQSSTSGETSQHTTVNQQEGEQQLQLNNSAEFPMDAVLTLMQLNAGWRH</sequence>
<feature type="compositionally biased region" description="Polar residues" evidence="1">
    <location>
        <begin position="1"/>
        <end position="13"/>
    </location>
</feature>
<feature type="compositionally biased region" description="Basic and acidic residues" evidence="1">
    <location>
        <begin position="241"/>
        <end position="252"/>
    </location>
</feature>
<feature type="compositionally biased region" description="Low complexity" evidence="1">
    <location>
        <begin position="198"/>
        <end position="207"/>
    </location>
</feature>
<proteinExistence type="predicted"/>
<accession>A0A8H4B749</accession>
<dbReference type="Proteomes" id="UP000469890">
    <property type="component" value="Unassembled WGS sequence"/>
</dbReference>
<protein>
    <recommendedName>
        <fullName evidence="2">DUF3020 domain-containing protein</fullName>
    </recommendedName>
</protein>
<feature type="compositionally biased region" description="Low complexity" evidence="1">
    <location>
        <begin position="29"/>
        <end position="61"/>
    </location>
</feature>
<dbReference type="InterPro" id="IPR021386">
    <property type="entry name" value="SPP41_DUF3020"/>
</dbReference>
<feature type="region of interest" description="Disordered" evidence="1">
    <location>
        <begin position="1"/>
        <end position="61"/>
    </location>
</feature>
<feature type="domain" description="DUF3020" evidence="2">
    <location>
        <begin position="232"/>
        <end position="280"/>
    </location>
</feature>
<feature type="compositionally biased region" description="Basic and acidic residues" evidence="1">
    <location>
        <begin position="218"/>
        <end position="234"/>
    </location>
</feature>
<dbReference type="AlphaFoldDB" id="A0A8H4B749"/>
<reference evidence="3 4" key="1">
    <citation type="submission" date="2019-09" db="EMBL/GenBank/DDBJ databases">
        <authorList>
            <consortium name="DOE Joint Genome Institute"/>
            <person name="Mondo S.J."/>
            <person name="Navarro-Mendoza M.I."/>
            <person name="Perez-Arques C."/>
            <person name="Panchal S."/>
            <person name="Nicolas F.E."/>
            <person name="Ganguly P."/>
            <person name="Pangilinan J."/>
            <person name="Grigoriev I."/>
            <person name="Heitman J."/>
            <person name="Sanya K."/>
            <person name="Garre V."/>
        </authorList>
    </citation>
    <scope>NUCLEOTIDE SEQUENCE [LARGE SCALE GENOMIC DNA]</scope>
    <source>
        <strain evidence="3 4">MU402</strain>
    </source>
</reference>
<comment type="caution">
    <text evidence="3">The sequence shown here is derived from an EMBL/GenBank/DDBJ whole genome shotgun (WGS) entry which is preliminary data.</text>
</comment>
<feature type="compositionally biased region" description="Polar residues" evidence="1">
    <location>
        <begin position="181"/>
        <end position="196"/>
    </location>
</feature>
<evidence type="ECO:0000256" key="1">
    <source>
        <dbReference type="SAM" id="MobiDB-lite"/>
    </source>
</evidence>
<feature type="compositionally biased region" description="Low complexity" evidence="1">
    <location>
        <begin position="446"/>
        <end position="488"/>
    </location>
</feature>
<dbReference type="Pfam" id="PF11223">
    <property type="entry name" value="DUF3020"/>
    <property type="match status" value="1"/>
</dbReference>
<feature type="region of interest" description="Disordered" evidence="1">
    <location>
        <begin position="540"/>
        <end position="574"/>
    </location>
</feature>
<feature type="compositionally biased region" description="Low complexity" evidence="1">
    <location>
        <begin position="150"/>
        <end position="180"/>
    </location>
</feature>
<gene>
    <name evidence="3" type="ORF">FB192DRAFT_1404424</name>
</gene>
<feature type="compositionally biased region" description="Polar residues" evidence="1">
    <location>
        <begin position="552"/>
        <end position="568"/>
    </location>
</feature>
<evidence type="ECO:0000313" key="3">
    <source>
        <dbReference type="EMBL" id="KAF1796419.1"/>
    </source>
</evidence>
<feature type="region of interest" description="Disordered" evidence="1">
    <location>
        <begin position="284"/>
        <end position="313"/>
    </location>
</feature>
<name>A0A8H4B749_MUCCL</name>
<feature type="region of interest" description="Disordered" evidence="1">
    <location>
        <begin position="150"/>
        <end position="252"/>
    </location>
</feature>
<dbReference type="EMBL" id="JAAECE010000012">
    <property type="protein sequence ID" value="KAF1796419.1"/>
    <property type="molecule type" value="Genomic_DNA"/>
</dbReference>
<feature type="region of interest" description="Disordered" evidence="1">
    <location>
        <begin position="446"/>
        <end position="507"/>
    </location>
</feature>
<evidence type="ECO:0000259" key="2">
    <source>
        <dbReference type="Pfam" id="PF11223"/>
    </source>
</evidence>
<evidence type="ECO:0000313" key="4">
    <source>
        <dbReference type="Proteomes" id="UP000469890"/>
    </source>
</evidence>
<feature type="region of interest" description="Disordered" evidence="1">
    <location>
        <begin position="388"/>
        <end position="407"/>
    </location>
</feature>